<accession>A0AAU9JQP2</accession>
<feature type="region of interest" description="Disordered" evidence="1">
    <location>
        <begin position="169"/>
        <end position="192"/>
    </location>
</feature>
<evidence type="ECO:0000313" key="3">
    <source>
        <dbReference type="Proteomes" id="UP001162131"/>
    </source>
</evidence>
<dbReference type="AlphaFoldDB" id="A0AAU9JQP2"/>
<protein>
    <submittedName>
        <fullName evidence="2">Uncharacterized protein</fullName>
    </submittedName>
</protein>
<evidence type="ECO:0000256" key="1">
    <source>
        <dbReference type="SAM" id="MobiDB-lite"/>
    </source>
</evidence>
<sequence length="192" mass="21883">METQIKVNYPDFLLNKQDNPARAKLPNPNKSKLSSPKYSVWKPSITTILNHELLPPWLQDIELKPIGYRGNGVNIADFWSLKQRHDVMKTICHSTIKSKIGKVFHEADGMDRKKHLEEKFSKRDINSWRHRSSSIPKGIKTPGPPSPQSVPHSPLFKNQKMTFAALSSKVLPSHTKTADSRLKHKFSSSTRP</sequence>
<name>A0AAU9JQP2_9CILI</name>
<keyword evidence="3" id="KW-1185">Reference proteome</keyword>
<organism evidence="2 3">
    <name type="scientific">Blepharisma stoltei</name>
    <dbReference type="NCBI Taxonomy" id="1481888"/>
    <lineage>
        <taxon>Eukaryota</taxon>
        <taxon>Sar</taxon>
        <taxon>Alveolata</taxon>
        <taxon>Ciliophora</taxon>
        <taxon>Postciliodesmatophora</taxon>
        <taxon>Heterotrichea</taxon>
        <taxon>Heterotrichida</taxon>
        <taxon>Blepharismidae</taxon>
        <taxon>Blepharisma</taxon>
    </lineage>
</organism>
<feature type="region of interest" description="Disordered" evidence="1">
    <location>
        <begin position="127"/>
        <end position="157"/>
    </location>
</feature>
<dbReference type="Proteomes" id="UP001162131">
    <property type="component" value="Unassembled WGS sequence"/>
</dbReference>
<gene>
    <name evidence="2" type="ORF">BSTOLATCC_MIC44508</name>
</gene>
<dbReference type="EMBL" id="CAJZBQ010000044">
    <property type="protein sequence ID" value="CAG9327886.1"/>
    <property type="molecule type" value="Genomic_DNA"/>
</dbReference>
<comment type="caution">
    <text evidence="2">The sequence shown here is derived from an EMBL/GenBank/DDBJ whole genome shotgun (WGS) entry which is preliminary data.</text>
</comment>
<evidence type="ECO:0000313" key="2">
    <source>
        <dbReference type="EMBL" id="CAG9327886.1"/>
    </source>
</evidence>
<proteinExistence type="predicted"/>
<reference evidence="2" key="1">
    <citation type="submission" date="2021-09" db="EMBL/GenBank/DDBJ databases">
        <authorList>
            <consortium name="AG Swart"/>
            <person name="Singh M."/>
            <person name="Singh A."/>
            <person name="Seah K."/>
            <person name="Emmerich C."/>
        </authorList>
    </citation>
    <scope>NUCLEOTIDE SEQUENCE</scope>
    <source>
        <strain evidence="2">ATCC30299</strain>
    </source>
</reference>